<protein>
    <submittedName>
        <fullName evidence="1">Uncharacterized protein DUF1905</fullName>
    </submittedName>
</protein>
<evidence type="ECO:0000313" key="1">
    <source>
        <dbReference type="EMBL" id="RPF22683.1"/>
    </source>
</evidence>
<reference evidence="1 2" key="1">
    <citation type="submission" date="2018-11" db="EMBL/GenBank/DDBJ databases">
        <title>Sequencing the genomes of 1000 actinobacteria strains.</title>
        <authorList>
            <person name="Klenk H.-P."/>
        </authorList>
    </citation>
    <scope>NUCLEOTIDE SEQUENCE [LARGE SCALE GENOMIC DNA]</scope>
    <source>
        <strain evidence="1 2">DSM 15700</strain>
    </source>
</reference>
<dbReference type="RefSeq" id="WP_123815562.1">
    <property type="nucleotide sequence ID" value="NZ_RKQZ01000001.1"/>
</dbReference>
<comment type="caution">
    <text evidence="1">The sequence shown here is derived from an EMBL/GenBank/DDBJ whole genome shotgun (WGS) entry which is preliminary data.</text>
</comment>
<accession>A0A3N4YPY9</accession>
<proteinExistence type="predicted"/>
<gene>
    <name evidence="1" type="ORF">EDD34_3354</name>
</gene>
<evidence type="ECO:0000313" key="2">
    <source>
        <dbReference type="Proteomes" id="UP000280501"/>
    </source>
</evidence>
<dbReference type="AlphaFoldDB" id="A0A3N4YPY9"/>
<dbReference type="InterPro" id="IPR015018">
    <property type="entry name" value="DUF1905"/>
</dbReference>
<organism evidence="1 2">
    <name type="scientific">Myceligenerans xiligouense</name>
    <dbReference type="NCBI Taxonomy" id="253184"/>
    <lineage>
        <taxon>Bacteria</taxon>
        <taxon>Bacillati</taxon>
        <taxon>Actinomycetota</taxon>
        <taxon>Actinomycetes</taxon>
        <taxon>Micrococcales</taxon>
        <taxon>Promicromonosporaceae</taxon>
        <taxon>Myceligenerans</taxon>
    </lineage>
</organism>
<dbReference type="Pfam" id="PF08922">
    <property type="entry name" value="DUF1905"/>
    <property type="match status" value="1"/>
</dbReference>
<dbReference type="Proteomes" id="UP000280501">
    <property type="component" value="Unassembled WGS sequence"/>
</dbReference>
<dbReference type="Gene3D" id="2.40.30.100">
    <property type="entry name" value="AF2212/PG0164-like"/>
    <property type="match status" value="1"/>
</dbReference>
<sequence length="98" mass="11033">MRASFSAPLWQWEARTEAWWFVSVPADVSDELADLPLPPRGFGSIRVKVTVGSTTWRTSVFPSDRESGYVLPMKKSVRTRESLTPDEPVAVTLETLDH</sequence>
<dbReference type="SUPFAM" id="SSF141694">
    <property type="entry name" value="AF2212/PG0164-like"/>
    <property type="match status" value="1"/>
</dbReference>
<keyword evidence="2" id="KW-1185">Reference proteome</keyword>
<dbReference type="InterPro" id="IPR037079">
    <property type="entry name" value="AF2212/PG0164-like_sf"/>
</dbReference>
<dbReference type="EMBL" id="RKQZ01000001">
    <property type="protein sequence ID" value="RPF22683.1"/>
    <property type="molecule type" value="Genomic_DNA"/>
</dbReference>
<name>A0A3N4YPY9_9MICO</name>
<dbReference type="OrthoDB" id="9808666at2"/>